<gene>
    <name evidence="1" type="ORF">SAMN05192549_103171</name>
</gene>
<sequence length="268" mass="28892">MFAWLKTLVSGFGATTAPSPVNPEPAAASMQVAVPPLYFLDVDDADRLFLRFVHATSSENAPSIRALGLRPLHDVRARLLAYLALVFPEQDAEGLLSMITKDTNQQRNSLVIRRLQAEAEGRATLSLLPLGSHGYLGSAASNAVFDGGEVFRAAREAVNSLCSITVPPPYPDAVPTVFVVRHYLTGDPPDLQLEGTGDHGVSLREAVASDFTSDYWCTYGTEMELAVSTAYQPAHIEGEFRLVDFKRRRMAKASPSAITVATAMLAAA</sequence>
<protein>
    <submittedName>
        <fullName evidence="1">Uncharacterized protein</fullName>
    </submittedName>
</protein>
<keyword evidence="2" id="KW-1185">Reference proteome</keyword>
<proteinExistence type="predicted"/>
<reference evidence="2" key="1">
    <citation type="submission" date="2016-11" db="EMBL/GenBank/DDBJ databases">
        <authorList>
            <person name="Varghese N."/>
            <person name="Submissions S."/>
        </authorList>
    </citation>
    <scope>NUCLEOTIDE SEQUENCE [LARGE SCALE GENOMIC DNA]</scope>
    <source>
        <strain evidence="2">Sac-22</strain>
    </source>
</reference>
<organism evidence="1 2">
    <name type="scientific">Duganella sacchari</name>
    <dbReference type="NCBI Taxonomy" id="551987"/>
    <lineage>
        <taxon>Bacteria</taxon>
        <taxon>Pseudomonadati</taxon>
        <taxon>Pseudomonadota</taxon>
        <taxon>Betaproteobacteria</taxon>
        <taxon>Burkholderiales</taxon>
        <taxon>Oxalobacteraceae</taxon>
        <taxon>Telluria group</taxon>
        <taxon>Duganella</taxon>
    </lineage>
</organism>
<dbReference type="Proteomes" id="UP000184339">
    <property type="component" value="Unassembled WGS sequence"/>
</dbReference>
<dbReference type="RefSeq" id="WP_072783038.1">
    <property type="nucleotide sequence ID" value="NZ_FRCX01000003.1"/>
</dbReference>
<dbReference type="OrthoDB" id="9850323at2"/>
<dbReference type="EMBL" id="FRCX01000003">
    <property type="protein sequence ID" value="SHM90175.1"/>
    <property type="molecule type" value="Genomic_DNA"/>
</dbReference>
<evidence type="ECO:0000313" key="2">
    <source>
        <dbReference type="Proteomes" id="UP000184339"/>
    </source>
</evidence>
<dbReference type="AlphaFoldDB" id="A0A1M7MH63"/>
<name>A0A1M7MH63_9BURK</name>
<accession>A0A1M7MH63</accession>
<evidence type="ECO:0000313" key="1">
    <source>
        <dbReference type="EMBL" id="SHM90175.1"/>
    </source>
</evidence>